<dbReference type="EMBL" id="JAHIBW010000025">
    <property type="protein sequence ID" value="KAG7298186.1"/>
    <property type="molecule type" value="Genomic_DNA"/>
</dbReference>
<dbReference type="EMBL" id="JAHIBW010000023">
    <property type="protein sequence ID" value="KAG7298681.1"/>
    <property type="molecule type" value="Genomic_DNA"/>
</dbReference>
<dbReference type="EMBL" id="JAHIBW010000058">
    <property type="protein sequence ID" value="KAG7294967.1"/>
    <property type="molecule type" value="Genomic_DNA"/>
</dbReference>
<keyword evidence="5" id="KW-1185">Reference proteome</keyword>
<organism evidence="1 5">
    <name type="scientific">Plutella xylostella</name>
    <name type="common">Diamondback moth</name>
    <name type="synonym">Plutella maculipennis</name>
    <dbReference type="NCBI Taxonomy" id="51655"/>
    <lineage>
        <taxon>Eukaryota</taxon>
        <taxon>Metazoa</taxon>
        <taxon>Ecdysozoa</taxon>
        <taxon>Arthropoda</taxon>
        <taxon>Hexapoda</taxon>
        <taxon>Insecta</taxon>
        <taxon>Pterygota</taxon>
        <taxon>Neoptera</taxon>
        <taxon>Endopterygota</taxon>
        <taxon>Lepidoptera</taxon>
        <taxon>Glossata</taxon>
        <taxon>Ditrysia</taxon>
        <taxon>Yponomeutoidea</taxon>
        <taxon>Plutellidae</taxon>
        <taxon>Plutella</taxon>
    </lineage>
</organism>
<dbReference type="EMBL" id="JAHIBW010000020">
    <property type="protein sequence ID" value="KAG7300791.1"/>
    <property type="molecule type" value="Genomic_DNA"/>
</dbReference>
<evidence type="ECO:0000313" key="1">
    <source>
        <dbReference type="EMBL" id="KAG7294967.1"/>
    </source>
</evidence>
<dbReference type="Proteomes" id="UP000823941">
    <property type="component" value="Chromosome 25"/>
</dbReference>
<dbReference type="Proteomes" id="UP000823941">
    <property type="component" value="Chromosome 23"/>
</dbReference>
<protein>
    <submittedName>
        <fullName evidence="1">Uncharacterized protein</fullName>
    </submittedName>
</protein>
<accession>A0ABQ7PPQ9</accession>
<proteinExistence type="predicted"/>
<comment type="caution">
    <text evidence="1">The sequence shown here is derived from an EMBL/GenBank/DDBJ whole genome shotgun (WGS) entry which is preliminary data.</text>
</comment>
<evidence type="ECO:0000313" key="3">
    <source>
        <dbReference type="EMBL" id="KAG7298681.1"/>
    </source>
</evidence>
<dbReference type="Proteomes" id="UP000823941">
    <property type="component" value="Chromosome 20"/>
</dbReference>
<evidence type="ECO:0000313" key="2">
    <source>
        <dbReference type="EMBL" id="KAG7298186.1"/>
    </source>
</evidence>
<evidence type="ECO:0000313" key="5">
    <source>
        <dbReference type="Proteomes" id="UP000823941"/>
    </source>
</evidence>
<name>A0ABQ7PPQ9_PLUXY</name>
<reference evidence="1 5" key="1">
    <citation type="submission" date="2021-06" db="EMBL/GenBank/DDBJ databases">
        <title>A haploid diamondback moth (Plutella xylostella L.) genome assembly resolves 31 chromosomes and identifies a diamide resistance mutation.</title>
        <authorList>
            <person name="Ward C.M."/>
            <person name="Perry K.D."/>
            <person name="Baker G."/>
            <person name="Powis K."/>
            <person name="Heckel D.G."/>
            <person name="Baxter S.W."/>
        </authorList>
    </citation>
    <scope>NUCLEOTIDE SEQUENCE [LARGE SCALE GENOMIC DNA]</scope>
    <source>
        <strain evidence="1 5">LV</strain>
        <tissue evidence="1">Single pupa</tissue>
    </source>
</reference>
<evidence type="ECO:0000313" key="4">
    <source>
        <dbReference type="EMBL" id="KAG7300791.1"/>
    </source>
</evidence>
<sequence length="120" mass="13759">MNIDKFGHHVHKRLRAMDSFEFTLSNKVLVQNESGDYDLRQSRLKGLQLAVAADEAVNKEYVDQNNKLFCKKHNCLTELKSIKAQIQQLQKQLGDKCSSTDVSNMIKDHIVGLRDNTRTL</sequence>
<gene>
    <name evidence="4" type="ORF">JYU34_015123</name>
    <name evidence="3" type="ORF">JYU34_017087</name>
    <name evidence="2" type="ORF">JYU34_018976</name>
    <name evidence="1" type="ORF">JYU34_022632</name>
</gene>